<reference evidence="15 16" key="1">
    <citation type="journal article" date="2018" name="Aquat. Microb. Ecol.">
        <title>Gammaproteobacterial methanotrophs dominate.</title>
        <authorList>
            <person name="Rissanen A.J."/>
            <person name="Saarenheimo J."/>
            <person name="Tiirola M."/>
            <person name="Peura S."/>
            <person name="Aalto S.L."/>
            <person name="Karvinen A."/>
            <person name="Nykanen H."/>
        </authorList>
    </citation>
    <scope>NUCLEOTIDE SEQUENCE [LARGE SCALE GENOMIC DNA]</scope>
    <source>
        <strain evidence="15">AMbin10</strain>
    </source>
</reference>
<dbReference type="Pfam" id="PF06832">
    <property type="entry name" value="BiPBP_C"/>
    <property type="match status" value="1"/>
</dbReference>
<dbReference type="InterPro" id="IPR001264">
    <property type="entry name" value="Glyco_trans_51"/>
</dbReference>
<dbReference type="NCBIfam" id="TIGR02073">
    <property type="entry name" value="PBP_1c"/>
    <property type="match status" value="1"/>
</dbReference>
<feature type="domain" description="Penicillin-binding protein transpeptidase" evidence="12">
    <location>
        <begin position="277"/>
        <end position="510"/>
    </location>
</feature>
<evidence type="ECO:0000313" key="16">
    <source>
        <dbReference type="Proteomes" id="UP000249396"/>
    </source>
</evidence>
<dbReference type="Gene3D" id="1.10.3810.10">
    <property type="entry name" value="Biosynthetic peptidoglycan transglycosylase-like"/>
    <property type="match status" value="1"/>
</dbReference>
<dbReference type="AlphaFoldDB" id="A0A2W4R911"/>
<evidence type="ECO:0000259" key="12">
    <source>
        <dbReference type="Pfam" id="PF00905"/>
    </source>
</evidence>
<dbReference type="InterPro" id="IPR009647">
    <property type="entry name" value="PBP_C"/>
</dbReference>
<evidence type="ECO:0000256" key="6">
    <source>
        <dbReference type="ARBA" id="ARBA00022676"/>
    </source>
</evidence>
<dbReference type="InterPro" id="IPR023346">
    <property type="entry name" value="Lysozyme-like_dom_sf"/>
</dbReference>
<dbReference type="UniPathway" id="UPA00219"/>
<evidence type="ECO:0000259" key="13">
    <source>
        <dbReference type="Pfam" id="PF00912"/>
    </source>
</evidence>
<dbReference type="GO" id="GO:0008955">
    <property type="term" value="F:peptidoglycan glycosyltransferase activity"/>
    <property type="evidence" value="ECO:0007669"/>
    <property type="project" value="UniProtKB-EC"/>
</dbReference>
<dbReference type="Pfam" id="PF00912">
    <property type="entry name" value="Transgly"/>
    <property type="match status" value="1"/>
</dbReference>
<keyword evidence="8" id="KW-0378">Hydrolase</keyword>
<evidence type="ECO:0000256" key="8">
    <source>
        <dbReference type="ARBA" id="ARBA00022801"/>
    </source>
</evidence>
<keyword evidence="5" id="KW-0645">Protease</keyword>
<dbReference type="GO" id="GO:0006508">
    <property type="term" value="P:proteolysis"/>
    <property type="evidence" value="ECO:0007669"/>
    <property type="project" value="UniProtKB-KW"/>
</dbReference>
<evidence type="ECO:0000313" key="15">
    <source>
        <dbReference type="EMBL" id="PZN79406.1"/>
    </source>
</evidence>
<keyword evidence="6" id="KW-0328">Glycosyltransferase</keyword>
<dbReference type="SUPFAM" id="SSF56601">
    <property type="entry name" value="beta-lactamase/transpeptidase-like"/>
    <property type="match status" value="1"/>
</dbReference>
<dbReference type="PANTHER" id="PTHR32282:SF15">
    <property type="entry name" value="PENICILLIN-BINDING PROTEIN 1C"/>
    <property type="match status" value="1"/>
</dbReference>
<comment type="similarity">
    <text evidence="2">In the C-terminal section; belongs to the transpeptidase family.</text>
</comment>
<name>A0A2W4R911_9GAMM</name>
<dbReference type="Proteomes" id="UP000249396">
    <property type="component" value="Unassembled WGS sequence"/>
</dbReference>
<protein>
    <recommendedName>
        <fullName evidence="10">peptidoglycan glycosyltransferase</fullName>
        <ecNumber evidence="10">2.4.99.28</ecNumber>
    </recommendedName>
</protein>
<organism evidence="15 16">
    <name type="scientific">Candidatus Methylumidiphilus alinenensis</name>
    <dbReference type="NCBI Taxonomy" id="2202197"/>
    <lineage>
        <taxon>Bacteria</taxon>
        <taxon>Pseudomonadati</taxon>
        <taxon>Pseudomonadota</taxon>
        <taxon>Gammaproteobacteria</taxon>
        <taxon>Methylococcales</taxon>
        <taxon>Candidatus Methylumidiphilus</taxon>
    </lineage>
</organism>
<dbReference type="InterPro" id="IPR011815">
    <property type="entry name" value="PBP_1c"/>
</dbReference>
<dbReference type="EC" id="2.4.99.28" evidence="10"/>
<evidence type="ECO:0000256" key="10">
    <source>
        <dbReference type="ARBA" id="ARBA00044770"/>
    </source>
</evidence>
<dbReference type="GO" id="GO:0009252">
    <property type="term" value="P:peptidoglycan biosynthetic process"/>
    <property type="evidence" value="ECO:0007669"/>
    <property type="project" value="UniProtKB-UniPathway"/>
</dbReference>
<evidence type="ECO:0000256" key="3">
    <source>
        <dbReference type="ARBA" id="ARBA00007739"/>
    </source>
</evidence>
<keyword evidence="7" id="KW-0808">Transferase</keyword>
<keyword evidence="4" id="KW-0121">Carboxypeptidase</keyword>
<dbReference type="InterPro" id="IPR012338">
    <property type="entry name" value="Beta-lactam/transpept-like"/>
</dbReference>
<evidence type="ECO:0000256" key="1">
    <source>
        <dbReference type="ARBA" id="ARBA00004752"/>
    </source>
</evidence>
<dbReference type="InterPro" id="IPR036950">
    <property type="entry name" value="PBP_transglycosylase"/>
</dbReference>
<dbReference type="Gene3D" id="3.40.710.10">
    <property type="entry name" value="DD-peptidase/beta-lactamase superfamily"/>
    <property type="match status" value="1"/>
</dbReference>
<evidence type="ECO:0000256" key="7">
    <source>
        <dbReference type="ARBA" id="ARBA00022679"/>
    </source>
</evidence>
<evidence type="ECO:0000256" key="5">
    <source>
        <dbReference type="ARBA" id="ARBA00022670"/>
    </source>
</evidence>
<dbReference type="GO" id="GO:0004180">
    <property type="term" value="F:carboxypeptidase activity"/>
    <property type="evidence" value="ECO:0007669"/>
    <property type="project" value="UniProtKB-KW"/>
</dbReference>
<dbReference type="GO" id="GO:0030288">
    <property type="term" value="C:outer membrane-bounded periplasmic space"/>
    <property type="evidence" value="ECO:0007669"/>
    <property type="project" value="TreeGrafter"/>
</dbReference>
<comment type="caution">
    <text evidence="15">The sequence shown here is derived from an EMBL/GenBank/DDBJ whole genome shotgun (WGS) entry which is preliminary data.</text>
</comment>
<evidence type="ECO:0000256" key="4">
    <source>
        <dbReference type="ARBA" id="ARBA00022645"/>
    </source>
</evidence>
<evidence type="ECO:0000256" key="11">
    <source>
        <dbReference type="ARBA" id="ARBA00049902"/>
    </source>
</evidence>
<evidence type="ECO:0000256" key="9">
    <source>
        <dbReference type="ARBA" id="ARBA00023268"/>
    </source>
</evidence>
<dbReference type="InterPro" id="IPR001460">
    <property type="entry name" value="PCN-bd_Tpept"/>
</dbReference>
<keyword evidence="9" id="KW-0511">Multifunctional enzyme</keyword>
<dbReference type="GO" id="GO:0008658">
    <property type="term" value="F:penicillin binding"/>
    <property type="evidence" value="ECO:0007669"/>
    <property type="project" value="InterPro"/>
</dbReference>
<comment type="pathway">
    <text evidence="1">Cell wall biogenesis; peptidoglycan biosynthesis.</text>
</comment>
<dbReference type="InterPro" id="IPR050396">
    <property type="entry name" value="Glycosyltr_51/Transpeptidase"/>
</dbReference>
<sequence>MSGFAEVKSAWHPSEAYLLDRNGNPLQELRMDFKVRRLPWVGLEQVSPALIAALLSAEDRRFYQHHGVDWLAMGSALMGRFTGKPARGASTLTMQLAALLDPRLAPGRERRTFSQKWAQIRAALELEKTWGKREILEAYLNLVGFRGELQGVAATAWALFGKQPSGLSENEALMLVAILPSPNDGAGRIANRACAIAKAGKLALDCEALHTLAISLIGRSLHIGPSMELAPHLARQLLKTPGESLRTTLDESIQRLVFNALNQQLRGLADRNVRDAAALVVDNASGEVLAYVGSAGPFTKAAKVDGIRARRQAGSTLKPFLYGLAIEKRYLTAASILDDAPIHLETASGLYIPQNYDRDYKGLVSVRTALASSLNIPAVRALVLIGVDRFRDRLLDFGYLSISQPGEYYGFSLALGSAEVSLLEQVNAYRSLANGGVYSPLRFRLDETAGLARRVLDESAAFIIADILSDRAGRAVTFGLSNPLATRFWTAVKTGTSKDMRDNWCIGFSRKYTVGVWVGNFEGDSMHDVSGITGAAPAWLEIMNALQENQASFPPEPPKGLVRRDIRYLPAAVEPPRSEWFMSGTETGSVYLAGLSAQPPHIATPANGVIIALDPDIPYENQAVFFTARASLENTEFVLDGKRLGPAANSFKWRPTPGPHKLALAGQGGAVVDTVEFSVRGLNR</sequence>
<evidence type="ECO:0000259" key="14">
    <source>
        <dbReference type="Pfam" id="PF06832"/>
    </source>
</evidence>
<comment type="catalytic activity">
    <reaction evidence="11">
        <text>[GlcNAc-(1-&gt;4)-Mur2Ac(oyl-L-Ala-gamma-D-Glu-L-Lys-D-Ala-D-Ala)](n)-di-trans,octa-cis-undecaprenyl diphosphate + beta-D-GlcNAc-(1-&gt;4)-Mur2Ac(oyl-L-Ala-gamma-D-Glu-L-Lys-D-Ala-D-Ala)-di-trans,octa-cis-undecaprenyl diphosphate = [GlcNAc-(1-&gt;4)-Mur2Ac(oyl-L-Ala-gamma-D-Glu-L-Lys-D-Ala-D-Ala)](n+1)-di-trans,octa-cis-undecaprenyl diphosphate + di-trans,octa-cis-undecaprenyl diphosphate + H(+)</text>
        <dbReference type="Rhea" id="RHEA:23708"/>
        <dbReference type="Rhea" id="RHEA-COMP:9602"/>
        <dbReference type="Rhea" id="RHEA-COMP:9603"/>
        <dbReference type="ChEBI" id="CHEBI:15378"/>
        <dbReference type="ChEBI" id="CHEBI:58405"/>
        <dbReference type="ChEBI" id="CHEBI:60033"/>
        <dbReference type="ChEBI" id="CHEBI:78435"/>
        <dbReference type="EC" id="2.4.99.28"/>
    </reaction>
</comment>
<dbReference type="SUPFAM" id="SSF53955">
    <property type="entry name" value="Lysozyme-like"/>
    <property type="match status" value="1"/>
</dbReference>
<feature type="domain" description="Glycosyl transferase family 51" evidence="13">
    <location>
        <begin position="25"/>
        <end position="188"/>
    </location>
</feature>
<dbReference type="Pfam" id="PF00905">
    <property type="entry name" value="Transpeptidase"/>
    <property type="match status" value="1"/>
</dbReference>
<dbReference type="PANTHER" id="PTHR32282">
    <property type="entry name" value="BINDING PROTEIN TRANSPEPTIDASE, PUTATIVE-RELATED"/>
    <property type="match status" value="1"/>
</dbReference>
<feature type="domain" description="Penicillin-binding C-terminal" evidence="14">
    <location>
        <begin position="596"/>
        <end position="677"/>
    </location>
</feature>
<evidence type="ECO:0000256" key="2">
    <source>
        <dbReference type="ARBA" id="ARBA00007090"/>
    </source>
</evidence>
<accession>A0A2W4R911</accession>
<dbReference type="EMBL" id="QJPH01000301">
    <property type="protein sequence ID" value="PZN79406.1"/>
    <property type="molecule type" value="Genomic_DNA"/>
</dbReference>
<gene>
    <name evidence="15" type="primary">pbpC</name>
    <name evidence="15" type="ORF">DM484_11360</name>
</gene>
<proteinExistence type="inferred from homology"/>
<comment type="similarity">
    <text evidence="3">In the N-terminal section; belongs to the glycosyltransferase 51 family.</text>
</comment>